<evidence type="ECO:0000313" key="4">
    <source>
        <dbReference type="EMBL" id="CAG2221302.1"/>
    </source>
</evidence>
<evidence type="ECO:0000256" key="2">
    <source>
        <dbReference type="ARBA" id="ARBA00022741"/>
    </source>
</evidence>
<dbReference type="Gene3D" id="3.30.420.40">
    <property type="match status" value="2"/>
</dbReference>
<dbReference type="AlphaFoldDB" id="A0A8S3SJF3"/>
<dbReference type="InterPro" id="IPR029047">
    <property type="entry name" value="HSP70_peptide-bd_sf"/>
</dbReference>
<keyword evidence="5" id="KW-1185">Reference proteome</keyword>
<protein>
    <submittedName>
        <fullName evidence="4">Uncharacterized protein</fullName>
    </submittedName>
</protein>
<dbReference type="EMBL" id="CAJPWZ010001680">
    <property type="protein sequence ID" value="CAG2221302.1"/>
    <property type="molecule type" value="Genomic_DNA"/>
</dbReference>
<dbReference type="Pfam" id="PF00012">
    <property type="entry name" value="HSP70"/>
    <property type="match status" value="1"/>
</dbReference>
<evidence type="ECO:0000256" key="1">
    <source>
        <dbReference type="ARBA" id="ARBA00007381"/>
    </source>
</evidence>
<dbReference type="OrthoDB" id="2963168at2759"/>
<gene>
    <name evidence="4" type="ORF">MEDL_34741</name>
</gene>
<keyword evidence="2" id="KW-0547">Nucleotide-binding</keyword>
<dbReference type="SUPFAM" id="SSF53067">
    <property type="entry name" value="Actin-like ATPase domain"/>
    <property type="match status" value="2"/>
</dbReference>
<evidence type="ECO:0000313" key="5">
    <source>
        <dbReference type="Proteomes" id="UP000683360"/>
    </source>
</evidence>
<dbReference type="PANTHER" id="PTHR14187:SF5">
    <property type="entry name" value="HEAT SHOCK 70 KDA PROTEIN 12A"/>
    <property type="match status" value="1"/>
</dbReference>
<comment type="caution">
    <text evidence="4">The sequence shown here is derived from an EMBL/GenBank/DDBJ whole genome shotgun (WGS) entry which is preliminary data.</text>
</comment>
<accession>A0A8S3SJF3</accession>
<dbReference type="Proteomes" id="UP000683360">
    <property type="component" value="Unassembled WGS sequence"/>
</dbReference>
<sequence>MATARRKPVVVVVAIDFGTTYSGYAFSSVKDYKTSKLNITINQPWNSGENRLSSFKTPTSLLLKRNGDFVSYGYKAETAYENKLLDKTADKHEFLYFRQFKMELYTRKAHSNMKLKDIHEIEHSAIDVFTKSIMALRQSCLDTLSHQGYELDEDEIKWCLTVPAIWTDEAKIFMRTSCEKAGIPSYRLVIALEPEVASLYCQVWCAESEKKSALRPHTKCLVVDLGGGTADISGHEILKKGLFKEICKSTGNDCGGTCVDQEFFNVLHSILGADRMDTFKTKYETEYLDLQHSFESAKRIITRNETDKINIPVPVSALDKICGDDGFLKIVQNSEYSERITIESGKMRLFPDFARSLFIKSSESVILKIESVLSQNEAANISVLLLVGGFSESQIVQDKIKETFSKKTVITPKDPTLAVLKGAVLFGHQPDVVTTRITQFAYGRKIKPIFDKKQHEERKRVLVDGEMRCDGVFELLVKSGSSVPIGKNITKPYHTIKKNQEKIRVALYKSCNDDTKYIDDEDCSLVGECFITVPNPCEQKRTVKVEFEFGDTEIFITATDKNTKEVSKETFRLE</sequence>
<organism evidence="4 5">
    <name type="scientific">Mytilus edulis</name>
    <name type="common">Blue mussel</name>
    <dbReference type="NCBI Taxonomy" id="6550"/>
    <lineage>
        <taxon>Eukaryota</taxon>
        <taxon>Metazoa</taxon>
        <taxon>Spiralia</taxon>
        <taxon>Lophotrochozoa</taxon>
        <taxon>Mollusca</taxon>
        <taxon>Bivalvia</taxon>
        <taxon>Autobranchia</taxon>
        <taxon>Pteriomorphia</taxon>
        <taxon>Mytilida</taxon>
        <taxon>Mytiloidea</taxon>
        <taxon>Mytilidae</taxon>
        <taxon>Mytilinae</taxon>
        <taxon>Mytilus</taxon>
    </lineage>
</organism>
<dbReference type="GO" id="GO:0140662">
    <property type="term" value="F:ATP-dependent protein folding chaperone"/>
    <property type="evidence" value="ECO:0007669"/>
    <property type="project" value="InterPro"/>
</dbReference>
<reference evidence="4" key="1">
    <citation type="submission" date="2021-03" db="EMBL/GenBank/DDBJ databases">
        <authorList>
            <person name="Bekaert M."/>
        </authorList>
    </citation>
    <scope>NUCLEOTIDE SEQUENCE</scope>
</reference>
<dbReference type="PANTHER" id="PTHR14187">
    <property type="entry name" value="ALPHA KINASE/ELONGATION FACTOR 2 KINASE"/>
    <property type="match status" value="1"/>
</dbReference>
<dbReference type="GO" id="GO:0005524">
    <property type="term" value="F:ATP binding"/>
    <property type="evidence" value="ECO:0007669"/>
    <property type="project" value="UniProtKB-KW"/>
</dbReference>
<dbReference type="SUPFAM" id="SSF100920">
    <property type="entry name" value="Heat shock protein 70kD (HSP70), peptide-binding domain"/>
    <property type="match status" value="1"/>
</dbReference>
<proteinExistence type="inferred from homology"/>
<dbReference type="InterPro" id="IPR013126">
    <property type="entry name" value="Hsp_70_fam"/>
</dbReference>
<dbReference type="InterPro" id="IPR043129">
    <property type="entry name" value="ATPase_NBD"/>
</dbReference>
<comment type="similarity">
    <text evidence="1">Belongs to the heat shock protein 70 family.</text>
</comment>
<keyword evidence="3" id="KW-0067">ATP-binding</keyword>
<dbReference type="CDD" id="cd10229">
    <property type="entry name" value="ASKHA_NBD_HSP70_HSPA12"/>
    <property type="match status" value="1"/>
</dbReference>
<name>A0A8S3SJF3_MYTED</name>
<dbReference type="Gene3D" id="2.60.34.10">
    <property type="entry name" value="Substrate Binding Domain Of DNAk, Chain A, domain 1"/>
    <property type="match status" value="1"/>
</dbReference>
<evidence type="ECO:0000256" key="3">
    <source>
        <dbReference type="ARBA" id="ARBA00022840"/>
    </source>
</evidence>